<feature type="domain" description="HAMP" evidence="2">
    <location>
        <begin position="224"/>
        <end position="280"/>
    </location>
</feature>
<name>A0A918C3H9_9DEIO</name>
<dbReference type="Proteomes" id="UP000603865">
    <property type="component" value="Unassembled WGS sequence"/>
</dbReference>
<dbReference type="EMBL" id="BMQL01000006">
    <property type="protein sequence ID" value="GGR03860.1"/>
    <property type="molecule type" value="Genomic_DNA"/>
</dbReference>
<proteinExistence type="predicted"/>
<dbReference type="GO" id="GO:0007165">
    <property type="term" value="P:signal transduction"/>
    <property type="evidence" value="ECO:0007669"/>
    <property type="project" value="InterPro"/>
</dbReference>
<evidence type="ECO:0000256" key="1">
    <source>
        <dbReference type="SAM" id="Phobius"/>
    </source>
</evidence>
<dbReference type="Gene3D" id="6.10.340.10">
    <property type="match status" value="1"/>
</dbReference>
<keyword evidence="1" id="KW-0472">Membrane</keyword>
<gene>
    <name evidence="3" type="ORF">GCM10008957_16010</name>
</gene>
<keyword evidence="1" id="KW-1133">Transmembrane helix</keyword>
<comment type="caution">
    <text evidence="3">The sequence shown here is derived from an EMBL/GenBank/DDBJ whole genome shotgun (WGS) entry which is preliminary data.</text>
</comment>
<evidence type="ECO:0000313" key="3">
    <source>
        <dbReference type="EMBL" id="GGR03860.1"/>
    </source>
</evidence>
<protein>
    <recommendedName>
        <fullName evidence="2">HAMP domain-containing protein</fullName>
    </recommendedName>
</protein>
<dbReference type="InterPro" id="IPR003660">
    <property type="entry name" value="HAMP_dom"/>
</dbReference>
<evidence type="ECO:0000313" key="4">
    <source>
        <dbReference type="Proteomes" id="UP000603865"/>
    </source>
</evidence>
<dbReference type="SMART" id="SM00304">
    <property type="entry name" value="HAMP"/>
    <property type="match status" value="1"/>
</dbReference>
<dbReference type="AlphaFoldDB" id="A0A918C3H9"/>
<feature type="transmembrane region" description="Helical" evidence="1">
    <location>
        <begin position="204"/>
        <end position="227"/>
    </location>
</feature>
<dbReference type="CDD" id="cd06225">
    <property type="entry name" value="HAMP"/>
    <property type="match status" value="1"/>
</dbReference>
<dbReference type="GO" id="GO:0016020">
    <property type="term" value="C:membrane"/>
    <property type="evidence" value="ECO:0007669"/>
    <property type="project" value="InterPro"/>
</dbReference>
<dbReference type="RefSeq" id="WP_189089143.1">
    <property type="nucleotide sequence ID" value="NZ_BMQL01000006.1"/>
</dbReference>
<reference evidence="3" key="2">
    <citation type="submission" date="2020-09" db="EMBL/GenBank/DDBJ databases">
        <authorList>
            <person name="Sun Q."/>
            <person name="Ohkuma M."/>
        </authorList>
    </citation>
    <scope>NUCLEOTIDE SEQUENCE</scope>
    <source>
        <strain evidence="3">JCM 31311</strain>
    </source>
</reference>
<dbReference type="PROSITE" id="PS50885">
    <property type="entry name" value="HAMP"/>
    <property type="match status" value="1"/>
</dbReference>
<accession>A0A918C3H9</accession>
<organism evidence="3 4">
    <name type="scientific">Deinococcus ruber</name>
    <dbReference type="NCBI Taxonomy" id="1848197"/>
    <lineage>
        <taxon>Bacteria</taxon>
        <taxon>Thermotogati</taxon>
        <taxon>Deinococcota</taxon>
        <taxon>Deinococci</taxon>
        <taxon>Deinococcales</taxon>
        <taxon>Deinococcaceae</taxon>
        <taxon>Deinococcus</taxon>
    </lineage>
</organism>
<reference evidence="3" key="1">
    <citation type="journal article" date="2014" name="Int. J. Syst. Evol. Microbiol.">
        <title>Complete genome sequence of Corynebacterium casei LMG S-19264T (=DSM 44701T), isolated from a smear-ripened cheese.</title>
        <authorList>
            <consortium name="US DOE Joint Genome Institute (JGI-PGF)"/>
            <person name="Walter F."/>
            <person name="Albersmeier A."/>
            <person name="Kalinowski J."/>
            <person name="Ruckert C."/>
        </authorList>
    </citation>
    <scope>NUCLEOTIDE SEQUENCE</scope>
    <source>
        <strain evidence="3">JCM 31311</strain>
    </source>
</reference>
<keyword evidence="4" id="KW-1185">Reference proteome</keyword>
<keyword evidence="1" id="KW-0812">Transmembrane</keyword>
<sequence>MAVPVRRTMFLSLRLKMLLAFSLVFALVFAAAFWWFYLFSTGSATDHVRTHVQTYLTATALGINGDEFAQLSRLPAGAEPNSPIYRKQQAWLRQLHTIEPKEVSYTFVKGPKPGEVLWIGDIFRDKDAKRATTFMAGYDISKPQIQDAFGGSLINLTPYHDRWGYWVSGYMPIFNSRQQVVGGIGVDFSALHVIQVQEAIRDKIWLVFLFTYLVVFTFVYFFSALLAQPIDRLTRMASKVGKGDYSGNFANFGRSRLRDEISILGAVFASMVGQVHEREMNLKREVQGLRIEIDQSRKAKQVNEIVDTDFFRDLKGKAQAMRSRAQQVGTLTDPPVQELLK</sequence>
<evidence type="ECO:0000259" key="2">
    <source>
        <dbReference type="PROSITE" id="PS50885"/>
    </source>
</evidence>